<reference evidence="5" key="1">
    <citation type="submission" date="2020-05" db="EMBL/GenBank/DDBJ databases">
        <title>Mycena genomes resolve the evolution of fungal bioluminescence.</title>
        <authorList>
            <person name="Tsai I.J."/>
        </authorList>
    </citation>
    <scope>NUCLEOTIDE SEQUENCE</scope>
    <source>
        <strain evidence="5">CCC161011</strain>
    </source>
</reference>
<proteinExistence type="inferred from homology"/>
<protein>
    <submittedName>
        <fullName evidence="5">Aspergillopepsin I</fullName>
    </submittedName>
</protein>
<accession>A0A8H6U4V8</accession>
<dbReference type="PROSITE" id="PS51767">
    <property type="entry name" value="PEPTIDASE_A1"/>
    <property type="match status" value="1"/>
</dbReference>
<sequence>MIATARLFLSALTLAVPGVIALPNANAGGAVARGRVTLPAVKLEMKSLGLGRRDASSSANQTFVDVGSNWYITIKIGTPPQTFLLLGDSGAPSLLVESTLEPPTAAPVVNIARYDPTASSTSKLKDGYTYQECYPGYCSSGVVFTDVLRIGDIVFSDFDFLAMTNNTRPTTEGPRSGNLGLNIDDGGMQTSPTRVPTLMQRLVPQLENKLWTVDFHVSTQTGQFDFGYIDESKYTGNIGWAPVVSTGGLYQVEIRGVGAGYDDASIGATDFKVVVDTGSGGGTISRNIAQNYWNHVPNAKWDDGWDNFIFPCGQALPDFVIQLADGNRVGIPGSALPDHCTDGWGNTMLAIGSDDDTLWGSNWIERYFIIFDHGNKRVGFAQKSSQ</sequence>
<organism evidence="5 6">
    <name type="scientific">Mycena venus</name>
    <dbReference type="NCBI Taxonomy" id="2733690"/>
    <lineage>
        <taxon>Eukaryota</taxon>
        <taxon>Fungi</taxon>
        <taxon>Dikarya</taxon>
        <taxon>Basidiomycota</taxon>
        <taxon>Agaricomycotina</taxon>
        <taxon>Agaricomycetes</taxon>
        <taxon>Agaricomycetidae</taxon>
        <taxon>Agaricales</taxon>
        <taxon>Marasmiineae</taxon>
        <taxon>Mycenaceae</taxon>
        <taxon>Mycena</taxon>
    </lineage>
</organism>
<dbReference type="SUPFAM" id="SSF50630">
    <property type="entry name" value="Acid proteases"/>
    <property type="match status" value="1"/>
</dbReference>
<dbReference type="Gene3D" id="2.40.70.10">
    <property type="entry name" value="Acid Proteases"/>
    <property type="match status" value="2"/>
</dbReference>
<evidence type="ECO:0000256" key="1">
    <source>
        <dbReference type="ARBA" id="ARBA00007447"/>
    </source>
</evidence>
<dbReference type="PRINTS" id="PR00792">
    <property type="entry name" value="PEPSIN"/>
</dbReference>
<evidence type="ECO:0000313" key="5">
    <source>
        <dbReference type="EMBL" id="KAF7328195.1"/>
    </source>
</evidence>
<dbReference type="GO" id="GO:0004190">
    <property type="term" value="F:aspartic-type endopeptidase activity"/>
    <property type="evidence" value="ECO:0007669"/>
    <property type="project" value="InterPro"/>
</dbReference>
<gene>
    <name evidence="5" type="ORF">MVEN_02577300</name>
</gene>
<keyword evidence="3" id="KW-0732">Signal</keyword>
<dbReference type="InterPro" id="IPR033121">
    <property type="entry name" value="PEPTIDASE_A1"/>
</dbReference>
<feature type="signal peptide" evidence="3">
    <location>
        <begin position="1"/>
        <end position="21"/>
    </location>
</feature>
<evidence type="ECO:0000313" key="6">
    <source>
        <dbReference type="Proteomes" id="UP000620124"/>
    </source>
</evidence>
<feature type="chain" id="PRO_5034082533" evidence="3">
    <location>
        <begin position="22"/>
        <end position="386"/>
    </location>
</feature>
<dbReference type="PANTHER" id="PTHR47966">
    <property type="entry name" value="BETA-SITE APP-CLEAVING ENZYME, ISOFORM A-RELATED"/>
    <property type="match status" value="1"/>
</dbReference>
<feature type="domain" description="Peptidase A1" evidence="4">
    <location>
        <begin position="70"/>
        <end position="381"/>
    </location>
</feature>
<dbReference type="Pfam" id="PF00026">
    <property type="entry name" value="Asp"/>
    <property type="match status" value="1"/>
</dbReference>
<dbReference type="EMBL" id="JACAZI010000038">
    <property type="protein sequence ID" value="KAF7328195.1"/>
    <property type="molecule type" value="Genomic_DNA"/>
</dbReference>
<comment type="similarity">
    <text evidence="1">Belongs to the peptidase A1 family.</text>
</comment>
<dbReference type="InterPro" id="IPR001461">
    <property type="entry name" value="Aspartic_peptidase_A1"/>
</dbReference>
<evidence type="ECO:0000259" key="4">
    <source>
        <dbReference type="PROSITE" id="PS51767"/>
    </source>
</evidence>
<name>A0A8H6U4V8_9AGAR</name>
<evidence type="ECO:0000256" key="2">
    <source>
        <dbReference type="PIRSR" id="PIRSR601461-1"/>
    </source>
</evidence>
<dbReference type="OrthoDB" id="2907552at2759"/>
<comment type="caution">
    <text evidence="5">The sequence shown here is derived from an EMBL/GenBank/DDBJ whole genome shotgun (WGS) entry which is preliminary data.</text>
</comment>
<dbReference type="PANTHER" id="PTHR47966:SF2">
    <property type="entry name" value="ASPERGILLOPEPSIN-1-RELATED"/>
    <property type="match status" value="1"/>
</dbReference>
<dbReference type="Proteomes" id="UP000620124">
    <property type="component" value="Unassembled WGS sequence"/>
</dbReference>
<feature type="active site" evidence="2">
    <location>
        <position position="88"/>
    </location>
</feature>
<evidence type="ECO:0000256" key="3">
    <source>
        <dbReference type="SAM" id="SignalP"/>
    </source>
</evidence>
<dbReference type="InterPro" id="IPR021109">
    <property type="entry name" value="Peptidase_aspartic_dom_sf"/>
</dbReference>
<dbReference type="GO" id="GO:0006508">
    <property type="term" value="P:proteolysis"/>
    <property type="evidence" value="ECO:0007669"/>
    <property type="project" value="InterPro"/>
</dbReference>
<feature type="active site" evidence="2">
    <location>
        <position position="276"/>
    </location>
</feature>
<dbReference type="AlphaFoldDB" id="A0A8H6U4V8"/>
<keyword evidence="6" id="KW-1185">Reference proteome</keyword>